<evidence type="ECO:0000256" key="4">
    <source>
        <dbReference type="ARBA" id="ARBA00022989"/>
    </source>
</evidence>
<evidence type="ECO:0000256" key="3">
    <source>
        <dbReference type="ARBA" id="ARBA00022692"/>
    </source>
</evidence>
<feature type="transmembrane region" description="Helical" evidence="7">
    <location>
        <begin position="239"/>
        <end position="263"/>
    </location>
</feature>
<feature type="transmembrane region" description="Helical" evidence="7">
    <location>
        <begin position="69"/>
        <end position="88"/>
    </location>
</feature>
<accession>A0A941EGU5</accession>
<proteinExistence type="predicted"/>
<feature type="domain" description="Major facilitator superfamily (MFS) profile" evidence="8">
    <location>
        <begin position="27"/>
        <end position="521"/>
    </location>
</feature>
<dbReference type="SUPFAM" id="SSF103473">
    <property type="entry name" value="MFS general substrate transporter"/>
    <property type="match status" value="1"/>
</dbReference>
<dbReference type="InterPro" id="IPR020846">
    <property type="entry name" value="MFS_dom"/>
</dbReference>
<dbReference type="Gene3D" id="1.20.1250.20">
    <property type="entry name" value="MFS general substrate transporter like domains"/>
    <property type="match status" value="2"/>
</dbReference>
<evidence type="ECO:0000313" key="9">
    <source>
        <dbReference type="EMBL" id="MBR7830498.1"/>
    </source>
</evidence>
<evidence type="ECO:0000256" key="6">
    <source>
        <dbReference type="SAM" id="MobiDB-lite"/>
    </source>
</evidence>
<protein>
    <submittedName>
        <fullName evidence="9">MFS transporter</fullName>
    </submittedName>
</protein>
<feature type="transmembrane region" description="Helical" evidence="7">
    <location>
        <begin position="499"/>
        <end position="519"/>
    </location>
</feature>
<comment type="subcellular location">
    <subcellularLocation>
        <location evidence="1">Cell membrane</location>
        <topology evidence="1">Multi-pass membrane protein</topology>
    </subcellularLocation>
</comment>
<organism evidence="9 10">
    <name type="scientific">Actinospica acidithermotolerans</name>
    <dbReference type="NCBI Taxonomy" id="2828514"/>
    <lineage>
        <taxon>Bacteria</taxon>
        <taxon>Bacillati</taxon>
        <taxon>Actinomycetota</taxon>
        <taxon>Actinomycetes</taxon>
        <taxon>Catenulisporales</taxon>
        <taxon>Actinospicaceae</taxon>
        <taxon>Actinospica</taxon>
    </lineage>
</organism>
<keyword evidence="2" id="KW-0813">Transport</keyword>
<dbReference type="InterPro" id="IPR036259">
    <property type="entry name" value="MFS_trans_sf"/>
</dbReference>
<keyword evidence="5 7" id="KW-0472">Membrane</keyword>
<feature type="transmembrane region" description="Helical" evidence="7">
    <location>
        <begin position="215"/>
        <end position="233"/>
    </location>
</feature>
<dbReference type="RefSeq" id="WP_212521624.1">
    <property type="nucleotide sequence ID" value="NZ_JAGSOH010000136.1"/>
</dbReference>
<sequence length="524" mass="53830">MSTVRHAAQPNSIHEETEGYSPHRKPTIVLACLGVLVAYLPVVGVSTALPAIQQALGASTASLQWITDAFIIPTTALVLTFGVIGDLLGRKRVYLTGLGLSVAGCLVAITAPGVDQLYVGQALAGAGTAALMASTIGLITHVCPDSRTRTRAIGAWTASLALGLTLSPLFDGQILEHAGWRWIYLPTLLLGAATAVIGANHLTDSRADRELHHDLPGQVMVIIGITCLVFGFIEGGGSGGWTSPLVVCAFAAAFMAMAGFVAVELESPNPMFDLRLFRSREFTGAAIAMAVLMFAQVGMVFSLSEYFGLVEHASAWDVGVRLIAINGLTVVLAPAVGRLTGHLARGLVLFAGLVVAGVGALLVTRFEAGTGAGTIMLVIAVMGVGIALAMPTITSVAIDSVPRGLASTAGSSNSALRQIGSALGPAVFGVLLTNRIVATLPVHLAASGLNPVDQGNVTGLVSTKGIQVGAYLQLSTRQATGRALAAYSESFTDALHSSALVSGVAVLAAALISAFFIGVRHRTE</sequence>
<dbReference type="GO" id="GO:0005886">
    <property type="term" value="C:plasma membrane"/>
    <property type="evidence" value="ECO:0007669"/>
    <property type="project" value="UniProtKB-SubCell"/>
</dbReference>
<evidence type="ECO:0000256" key="2">
    <source>
        <dbReference type="ARBA" id="ARBA00022448"/>
    </source>
</evidence>
<evidence type="ECO:0000256" key="7">
    <source>
        <dbReference type="SAM" id="Phobius"/>
    </source>
</evidence>
<evidence type="ECO:0000256" key="5">
    <source>
        <dbReference type="ARBA" id="ARBA00023136"/>
    </source>
</evidence>
<comment type="caution">
    <text evidence="9">The sequence shown here is derived from an EMBL/GenBank/DDBJ whole genome shotgun (WGS) entry which is preliminary data.</text>
</comment>
<keyword evidence="3 7" id="KW-0812">Transmembrane</keyword>
<feature type="transmembrane region" description="Helical" evidence="7">
    <location>
        <begin position="343"/>
        <end position="363"/>
    </location>
</feature>
<keyword evidence="10" id="KW-1185">Reference proteome</keyword>
<dbReference type="AlphaFoldDB" id="A0A941EGU5"/>
<name>A0A941EGU5_9ACTN</name>
<feature type="transmembrane region" description="Helical" evidence="7">
    <location>
        <begin position="152"/>
        <end position="170"/>
    </location>
</feature>
<dbReference type="PROSITE" id="PS50850">
    <property type="entry name" value="MFS"/>
    <property type="match status" value="1"/>
</dbReference>
<evidence type="ECO:0000313" key="10">
    <source>
        <dbReference type="Proteomes" id="UP000676325"/>
    </source>
</evidence>
<evidence type="ECO:0000256" key="1">
    <source>
        <dbReference type="ARBA" id="ARBA00004651"/>
    </source>
</evidence>
<dbReference type="InterPro" id="IPR011701">
    <property type="entry name" value="MFS"/>
</dbReference>
<feature type="region of interest" description="Disordered" evidence="6">
    <location>
        <begin position="1"/>
        <end position="20"/>
    </location>
</feature>
<feature type="transmembrane region" description="Helical" evidence="7">
    <location>
        <begin position="182"/>
        <end position="203"/>
    </location>
</feature>
<evidence type="ECO:0000259" key="8">
    <source>
        <dbReference type="PROSITE" id="PS50850"/>
    </source>
</evidence>
<feature type="transmembrane region" description="Helical" evidence="7">
    <location>
        <begin position="419"/>
        <end position="438"/>
    </location>
</feature>
<dbReference type="PANTHER" id="PTHR42718:SF9">
    <property type="entry name" value="MAJOR FACILITATOR SUPERFAMILY MULTIDRUG TRANSPORTER MFSC"/>
    <property type="match status" value="1"/>
</dbReference>
<dbReference type="GO" id="GO:0022857">
    <property type="term" value="F:transmembrane transporter activity"/>
    <property type="evidence" value="ECO:0007669"/>
    <property type="project" value="InterPro"/>
</dbReference>
<gene>
    <name evidence="9" type="ORF">KDK95_29625</name>
</gene>
<feature type="transmembrane region" description="Helical" evidence="7">
    <location>
        <begin position="117"/>
        <end position="140"/>
    </location>
</feature>
<feature type="transmembrane region" description="Helical" evidence="7">
    <location>
        <begin position="28"/>
        <end position="49"/>
    </location>
</feature>
<dbReference type="CDD" id="cd17321">
    <property type="entry name" value="MFS_MMR_MDR_like"/>
    <property type="match status" value="1"/>
</dbReference>
<keyword evidence="4 7" id="KW-1133">Transmembrane helix</keyword>
<reference evidence="9" key="1">
    <citation type="submission" date="2021-04" db="EMBL/GenBank/DDBJ databases">
        <title>Genome based classification of Actinospica acidithermotolerans sp. nov., an actinobacterium isolated from an Indonesian hot spring.</title>
        <authorList>
            <person name="Kusuma A.B."/>
            <person name="Putra K.E."/>
            <person name="Nafisah S."/>
            <person name="Loh J."/>
            <person name="Nouioui I."/>
            <person name="Goodfellow M."/>
        </authorList>
    </citation>
    <scope>NUCLEOTIDE SEQUENCE</scope>
    <source>
        <strain evidence="9">MGRD01-02</strain>
    </source>
</reference>
<dbReference type="Proteomes" id="UP000676325">
    <property type="component" value="Unassembled WGS sequence"/>
</dbReference>
<feature type="transmembrane region" description="Helical" evidence="7">
    <location>
        <begin position="284"/>
        <end position="303"/>
    </location>
</feature>
<dbReference type="PANTHER" id="PTHR42718">
    <property type="entry name" value="MAJOR FACILITATOR SUPERFAMILY MULTIDRUG TRANSPORTER MFSC"/>
    <property type="match status" value="1"/>
</dbReference>
<dbReference type="EMBL" id="JAGSOH010000136">
    <property type="protein sequence ID" value="MBR7830498.1"/>
    <property type="molecule type" value="Genomic_DNA"/>
</dbReference>
<feature type="transmembrane region" description="Helical" evidence="7">
    <location>
        <begin position="375"/>
        <end position="398"/>
    </location>
</feature>
<dbReference type="Pfam" id="PF07690">
    <property type="entry name" value="MFS_1"/>
    <property type="match status" value="1"/>
</dbReference>
<feature type="transmembrane region" description="Helical" evidence="7">
    <location>
        <begin position="93"/>
        <end position="111"/>
    </location>
</feature>
<feature type="transmembrane region" description="Helical" evidence="7">
    <location>
        <begin position="315"/>
        <end position="336"/>
    </location>
</feature>